<evidence type="ECO:0000313" key="3">
    <source>
        <dbReference type="Proteomes" id="UP000305675"/>
    </source>
</evidence>
<organism evidence="2 3">
    <name type="scientific">Ferrimonas aestuarii</name>
    <dbReference type="NCBI Taxonomy" id="2569539"/>
    <lineage>
        <taxon>Bacteria</taxon>
        <taxon>Pseudomonadati</taxon>
        <taxon>Pseudomonadota</taxon>
        <taxon>Gammaproteobacteria</taxon>
        <taxon>Alteromonadales</taxon>
        <taxon>Ferrimonadaceae</taxon>
        <taxon>Ferrimonas</taxon>
    </lineage>
</organism>
<keyword evidence="3" id="KW-1185">Reference proteome</keyword>
<dbReference type="Pfam" id="PF11454">
    <property type="entry name" value="DUF3016"/>
    <property type="match status" value="1"/>
</dbReference>
<gene>
    <name evidence="2" type="ORF">FCL42_13790</name>
</gene>
<dbReference type="OrthoDB" id="195620at2"/>
<dbReference type="Proteomes" id="UP000305675">
    <property type="component" value="Unassembled WGS sequence"/>
</dbReference>
<name>A0A4U1BLF1_9GAMM</name>
<proteinExistence type="predicted"/>
<dbReference type="AlphaFoldDB" id="A0A4U1BLF1"/>
<reference evidence="2 3" key="1">
    <citation type="submission" date="2019-04" db="EMBL/GenBank/DDBJ databases">
        <authorList>
            <person name="Hwang J.C."/>
        </authorList>
    </citation>
    <scope>NUCLEOTIDE SEQUENCE [LARGE SCALE GENOMIC DNA]</scope>
    <source>
        <strain evidence="2 3">IMCC35002</strain>
    </source>
</reference>
<dbReference type="EMBL" id="SWCJ01000011">
    <property type="protein sequence ID" value="TKB53646.1"/>
    <property type="molecule type" value="Genomic_DNA"/>
</dbReference>
<dbReference type="InterPro" id="IPR021557">
    <property type="entry name" value="DUF3016"/>
</dbReference>
<keyword evidence="1" id="KW-0732">Signal</keyword>
<comment type="caution">
    <text evidence="2">The sequence shown here is derived from an EMBL/GenBank/DDBJ whole genome shotgun (WGS) entry which is preliminary data.</text>
</comment>
<feature type="signal peptide" evidence="1">
    <location>
        <begin position="1"/>
        <end position="18"/>
    </location>
</feature>
<evidence type="ECO:0000256" key="1">
    <source>
        <dbReference type="SAM" id="SignalP"/>
    </source>
</evidence>
<protein>
    <submittedName>
        <fullName evidence="2">DUF3016 domain-containing protein</fullName>
    </submittedName>
</protein>
<feature type="chain" id="PRO_5020225657" evidence="1">
    <location>
        <begin position="19"/>
        <end position="180"/>
    </location>
</feature>
<evidence type="ECO:0000313" key="2">
    <source>
        <dbReference type="EMBL" id="TKB53646.1"/>
    </source>
</evidence>
<accession>A0A4U1BLF1</accession>
<sequence>MKKIVWSILLLLSPWAMAETAEQQWPTQDGPVTVVWQNPDEFRDVEASSGIQERYENHVFATLGKQFQKRLSGLLKDGEQLTITVTNLDLAGDVRPSFGASASDIRIVKSVYPPMIEFQWALLDQNKQLLDSGEVKIKDLNFENASSSLRYQNDALHYELSMIERWSKRDLPDVLASRTE</sequence>
<dbReference type="RefSeq" id="WP_136864006.1">
    <property type="nucleotide sequence ID" value="NZ_SWCJ01000011.1"/>
</dbReference>